<sequence length="651" mass="73141">MNKLVDYVLGYTEEWKSHRDDNYLSDWKEYERLWRGVWAAEDLTRSSERSRITSPALQQAIENHTAEIEEAVFGQGEHLFDIDDNMGDKDPQDIEYLKNYMKECFKKNKLRKAVGDIVLLASIYGTGIGEIVLKKSTEFKPATRPMDGASTMQIGVEEVEKINVILRPINPQNFIIDPNATTIEEAMGIAIEEFVSAHSVAQKVKDGTYKKTDIEDDSTPDKDIEASWIDQEYNDDKIKIIRYYGLVPAKLLESEGEDEIVDLLGEENDLLEEYGDLVEAIIIIGNGKLLKAEKSPYMMKDRPIVAYQDDSIPNRFWGRGVAEKGYNMQKAIDAQLRSHLDSLALTAVPMMAMDATRLPRGSKFEVRPGKTILTNGNPAEILLPFKFGTTDTSNIDIANKFEGMLLQATGTLDSQAMQANPAGGGEMSITLSSIIKKNKRTLVNFQDSFLIPFIEKAAYRFMQFDPDNFPIKDYSFVASSSLGILAREVEQMQMINLMKTLGPDSPIVPILMQGVIANSSLPNKQELLRQLNESMKPNPQAQQAQQMQQQLQAGLITAQTNDLNTKAGKQQAEAQQITVETQLKPQEVQAKLAAALSTNLSAGTADDKEFERRAKLSELMFKEKELTLKEKDMMQKLDIVKLQMQKPLTNL</sequence>
<gene>
    <name evidence="1" type="ORF">UFOVP22_53</name>
</gene>
<organism evidence="1">
    <name type="scientific">uncultured Caudovirales phage</name>
    <dbReference type="NCBI Taxonomy" id="2100421"/>
    <lineage>
        <taxon>Viruses</taxon>
        <taxon>Duplodnaviria</taxon>
        <taxon>Heunggongvirae</taxon>
        <taxon>Uroviricota</taxon>
        <taxon>Caudoviricetes</taxon>
        <taxon>Peduoviridae</taxon>
        <taxon>Maltschvirus</taxon>
        <taxon>Maltschvirus maltsch</taxon>
    </lineage>
</organism>
<proteinExistence type="predicted"/>
<name>A0A6J5T8R6_9CAUD</name>
<reference evidence="1" key="1">
    <citation type="submission" date="2020-05" db="EMBL/GenBank/DDBJ databases">
        <authorList>
            <person name="Chiriac C."/>
            <person name="Salcher M."/>
            <person name="Ghai R."/>
            <person name="Kavagutti S V."/>
        </authorList>
    </citation>
    <scope>NUCLEOTIDE SEQUENCE</scope>
</reference>
<accession>A0A6J5T8R6</accession>
<dbReference type="InterPro" id="IPR056909">
    <property type="entry name" value="SU10_portal"/>
</dbReference>
<protein>
    <recommendedName>
        <fullName evidence="2">Portal protein</fullName>
    </recommendedName>
</protein>
<evidence type="ECO:0008006" key="2">
    <source>
        <dbReference type="Google" id="ProtNLM"/>
    </source>
</evidence>
<evidence type="ECO:0000313" key="1">
    <source>
        <dbReference type="EMBL" id="CAB4241061.1"/>
    </source>
</evidence>
<dbReference type="Pfam" id="PF23899">
    <property type="entry name" value="SU10_portal"/>
    <property type="match status" value="1"/>
</dbReference>
<dbReference type="EMBL" id="LR797818">
    <property type="protein sequence ID" value="CAB4241061.1"/>
    <property type="molecule type" value="Genomic_DNA"/>
</dbReference>